<dbReference type="PANTHER" id="PTHR10545:SF29">
    <property type="entry name" value="GH14572P-RELATED"/>
    <property type="match status" value="1"/>
</dbReference>
<dbReference type="FunFam" id="3.40.630.30:FF:000064">
    <property type="entry name" value="GNAT family acetyltransferase"/>
    <property type="match status" value="1"/>
</dbReference>
<protein>
    <submittedName>
        <fullName evidence="5">Acyl-CoA N-acyltransferase</fullName>
    </submittedName>
</protein>
<dbReference type="InterPro" id="IPR000182">
    <property type="entry name" value="GNAT_dom"/>
</dbReference>
<name>A0A1Y1WZH9_9FUNG</name>
<comment type="similarity">
    <text evidence="1">Belongs to the acetyltransferase family.</text>
</comment>
<evidence type="ECO:0000313" key="5">
    <source>
        <dbReference type="EMBL" id="ORX78961.1"/>
    </source>
</evidence>
<evidence type="ECO:0000313" key="6">
    <source>
        <dbReference type="Proteomes" id="UP000193944"/>
    </source>
</evidence>
<evidence type="ECO:0000256" key="1">
    <source>
        <dbReference type="ARBA" id="ARBA00008694"/>
    </source>
</evidence>
<dbReference type="PROSITE" id="PS51186">
    <property type="entry name" value="GNAT"/>
    <property type="match status" value="1"/>
</dbReference>
<evidence type="ECO:0000259" key="4">
    <source>
        <dbReference type="PROSITE" id="PS51186"/>
    </source>
</evidence>
<dbReference type="PANTHER" id="PTHR10545">
    <property type="entry name" value="DIAMINE N-ACETYLTRANSFERASE"/>
    <property type="match status" value="1"/>
</dbReference>
<keyword evidence="2 5" id="KW-0808">Transferase</keyword>
<sequence>MKDEKLIIRKATKDDVSIIFKLIHGLAKYEKRPQDVTGNEKQLSHWLFERNIATVLLGEYKGEAVAYAIYYPVFASFATTGKVHLEDLFVQKELRGKGFGKKMMAYVANEVLTTGYTGMEWSCLDWNEPSIEFYKHIGAELETGRVYFDFDRSQLETISKEL</sequence>
<dbReference type="EMBL" id="MCFG01000192">
    <property type="protein sequence ID" value="ORX78961.1"/>
    <property type="molecule type" value="Genomic_DNA"/>
</dbReference>
<dbReference type="SUPFAM" id="SSF55729">
    <property type="entry name" value="Acyl-CoA N-acyltransferases (Nat)"/>
    <property type="match status" value="1"/>
</dbReference>
<dbReference type="GO" id="GO:0008080">
    <property type="term" value="F:N-acetyltransferase activity"/>
    <property type="evidence" value="ECO:0007669"/>
    <property type="project" value="TreeGrafter"/>
</dbReference>
<reference evidence="5 6" key="2">
    <citation type="submission" date="2016-08" db="EMBL/GenBank/DDBJ databases">
        <title>Pervasive Adenine N6-methylation of Active Genes in Fungi.</title>
        <authorList>
            <consortium name="DOE Joint Genome Institute"/>
            <person name="Mondo S.J."/>
            <person name="Dannebaum R.O."/>
            <person name="Kuo R.C."/>
            <person name="Labutti K."/>
            <person name="Haridas S."/>
            <person name="Kuo A."/>
            <person name="Salamov A."/>
            <person name="Ahrendt S.R."/>
            <person name="Lipzen A."/>
            <person name="Sullivan W."/>
            <person name="Andreopoulos W.B."/>
            <person name="Clum A."/>
            <person name="Lindquist E."/>
            <person name="Daum C."/>
            <person name="Ramamoorthy G.K."/>
            <person name="Gryganskyi A."/>
            <person name="Culley D."/>
            <person name="Magnuson J.K."/>
            <person name="James T.Y."/>
            <person name="O'Malley M.A."/>
            <person name="Stajich J.E."/>
            <person name="Spatafora J.W."/>
            <person name="Visel A."/>
            <person name="Grigoriev I.V."/>
        </authorList>
    </citation>
    <scope>NUCLEOTIDE SEQUENCE [LARGE SCALE GENOMIC DNA]</scope>
    <source>
        <strain evidence="5 6">S4</strain>
    </source>
</reference>
<feature type="domain" description="N-acetyltransferase" evidence="4">
    <location>
        <begin position="6"/>
        <end position="162"/>
    </location>
</feature>
<evidence type="ECO:0000256" key="2">
    <source>
        <dbReference type="ARBA" id="ARBA00022679"/>
    </source>
</evidence>
<dbReference type="AlphaFoldDB" id="A0A1Y1WZH9"/>
<comment type="caution">
    <text evidence="5">The sequence shown here is derived from an EMBL/GenBank/DDBJ whole genome shotgun (WGS) entry which is preliminary data.</text>
</comment>
<reference evidence="5 6" key="1">
    <citation type="submission" date="2016-08" db="EMBL/GenBank/DDBJ databases">
        <title>A Parts List for Fungal Cellulosomes Revealed by Comparative Genomics.</title>
        <authorList>
            <consortium name="DOE Joint Genome Institute"/>
            <person name="Haitjema C.H."/>
            <person name="Gilmore S.P."/>
            <person name="Henske J.K."/>
            <person name="Solomon K.V."/>
            <person name="De Groot R."/>
            <person name="Kuo A."/>
            <person name="Mondo S.J."/>
            <person name="Salamov A.A."/>
            <person name="Labutti K."/>
            <person name="Zhao Z."/>
            <person name="Chiniquy J."/>
            <person name="Barry K."/>
            <person name="Brewer H.M."/>
            <person name="Purvine S.O."/>
            <person name="Wright A.T."/>
            <person name="Boxma B."/>
            <person name="Van Alen T."/>
            <person name="Hackstein J.H."/>
            <person name="Baker S.E."/>
            <person name="Grigoriev I.V."/>
            <person name="O'Malley M.A."/>
        </authorList>
    </citation>
    <scope>NUCLEOTIDE SEQUENCE [LARGE SCALE GENOMIC DNA]</scope>
    <source>
        <strain evidence="5 6">S4</strain>
    </source>
</reference>
<gene>
    <name evidence="5" type="ORF">BCR32DRAFT_328324</name>
</gene>
<dbReference type="STRING" id="1754192.A0A1Y1WZH9"/>
<accession>A0A1Y1WZH9</accession>
<proteinExistence type="inferred from homology"/>
<dbReference type="Proteomes" id="UP000193944">
    <property type="component" value="Unassembled WGS sequence"/>
</dbReference>
<dbReference type="CDD" id="cd04301">
    <property type="entry name" value="NAT_SF"/>
    <property type="match status" value="1"/>
</dbReference>
<evidence type="ECO:0000256" key="3">
    <source>
        <dbReference type="ARBA" id="ARBA00023315"/>
    </source>
</evidence>
<dbReference type="Gene3D" id="3.40.630.30">
    <property type="match status" value="1"/>
</dbReference>
<dbReference type="InterPro" id="IPR051016">
    <property type="entry name" value="Diverse_Substrate_AcTransf"/>
</dbReference>
<dbReference type="InterPro" id="IPR016181">
    <property type="entry name" value="Acyl_CoA_acyltransferase"/>
</dbReference>
<dbReference type="Pfam" id="PF00583">
    <property type="entry name" value="Acetyltransf_1"/>
    <property type="match status" value="1"/>
</dbReference>
<keyword evidence="3 5" id="KW-0012">Acyltransferase</keyword>
<keyword evidence="6" id="KW-1185">Reference proteome</keyword>
<dbReference type="OrthoDB" id="7305308at2759"/>
<organism evidence="5 6">
    <name type="scientific">Anaeromyces robustus</name>
    <dbReference type="NCBI Taxonomy" id="1754192"/>
    <lineage>
        <taxon>Eukaryota</taxon>
        <taxon>Fungi</taxon>
        <taxon>Fungi incertae sedis</taxon>
        <taxon>Chytridiomycota</taxon>
        <taxon>Chytridiomycota incertae sedis</taxon>
        <taxon>Neocallimastigomycetes</taxon>
        <taxon>Neocallimastigales</taxon>
        <taxon>Neocallimastigaceae</taxon>
        <taxon>Anaeromyces</taxon>
    </lineage>
</organism>